<feature type="compositionally biased region" description="Pro residues" evidence="5">
    <location>
        <begin position="902"/>
        <end position="913"/>
    </location>
</feature>
<reference evidence="8 9" key="1">
    <citation type="submission" date="2014-04" db="EMBL/GenBank/DDBJ databases">
        <authorList>
            <consortium name="DOE Joint Genome Institute"/>
            <person name="Kuo A."/>
            <person name="Kohler A."/>
            <person name="Costa M.D."/>
            <person name="Nagy L.G."/>
            <person name="Floudas D."/>
            <person name="Copeland A."/>
            <person name="Barry K.W."/>
            <person name="Cichocki N."/>
            <person name="Veneault-Fourrey C."/>
            <person name="LaButti K."/>
            <person name="Lindquist E.A."/>
            <person name="Lipzen A."/>
            <person name="Lundell T."/>
            <person name="Morin E."/>
            <person name="Murat C."/>
            <person name="Sun H."/>
            <person name="Tunlid A."/>
            <person name="Henrissat B."/>
            <person name="Grigoriev I.V."/>
            <person name="Hibbett D.S."/>
            <person name="Martin F."/>
            <person name="Nordberg H.P."/>
            <person name="Cantor M.N."/>
            <person name="Hua S.X."/>
        </authorList>
    </citation>
    <scope>NUCLEOTIDE SEQUENCE [LARGE SCALE GENOMIC DNA]</scope>
    <source>
        <strain evidence="8 9">Marx 270</strain>
    </source>
</reference>
<sequence>MPPVPTKPKSKHKSTRRDLEELGFDGSHAREIEQKRNSGQISCAECRRLKIKCDKQIPCQSCRRRGCAALCPNGSLSTGQGTRFVLAATEHLHRRIAKMSERIRQLEDALGELQARHSKELHPLLRPDLLGASQHDDDLGLSSAADPAVVERAPELLEALGTLSISESGESRFFGVTGGSHCLLMSDNLPSQEFTDGSSDSARDSKSPELPHKIEMFIPAFPFKPAHSTLNVEDLVNDNLPTWEQACVLRDAYFEQASWLFQSVSHAQISEELLPAYYMNGVRHVTTAGNNPHLLGLLFLVLAIGALLDPNQEPRTSEAARYHQVAHAAICLQSVMEKPSLETIQALHLLSIYNALSGNEFAGKETSMETSWSLVTLAAHLAHTLGLHRDSLRWGLSPKITERRRIVFWDLFVADVWNSLEAGRPPTFSLPYIDCQFPGGGSPHDKPHIGSDKQAFYGPWTLRFASDCVADVAARTLTCDAPSYSTILELDHKVRNFPVTEVVEEFVAAASGATPARTVDKDIGVMESMGRYVMSNAREVILLYIHRSYFAQAIIENPTNPLKSVYTPSFLATYRASLTILHTVKAQYDLHPELTARLWPIWTYAFSAAIVFGTIVTRGPRSPMASDAMKELRDARILFSKASSYSRRAQKALPIITRLTEKAHNALLHAQSDMPNELGQQWGVTENEDNDELAIFAGRMKFVSIKSQATDGASERSPRSDGSIRQSSISPPVSPQKQHQVETSVPRPYGRDQLGSAWAQQPGSAAGLGHSQDTPTWDRSLYPDASSQSTLMKLPPASLQISPAHMPSHGGPIPGPSSRVWLSEPSNPYPMANLGAQGHSQGYHPHQHRYDQQTHYPLTPSTSSTVSSYYDHPLASTSAHHHQSGPQAYPSTSTHLYTQPNPHQPMEPLPCRQPPHQHARQPTHPHPHQPQPVPLAPPELAQLGLVAHESGLDQRWTSFMRESGFFDGYGYNG</sequence>
<dbReference type="PROSITE" id="PS00463">
    <property type="entry name" value="ZN2_CY6_FUNGAL_1"/>
    <property type="match status" value="1"/>
</dbReference>
<reference evidence="9" key="2">
    <citation type="submission" date="2015-01" db="EMBL/GenBank/DDBJ databases">
        <title>Evolutionary Origins and Diversification of the Mycorrhizal Mutualists.</title>
        <authorList>
            <consortium name="DOE Joint Genome Institute"/>
            <consortium name="Mycorrhizal Genomics Consortium"/>
            <person name="Kohler A."/>
            <person name="Kuo A."/>
            <person name="Nagy L.G."/>
            <person name="Floudas D."/>
            <person name="Copeland A."/>
            <person name="Barry K.W."/>
            <person name="Cichocki N."/>
            <person name="Veneault-Fourrey C."/>
            <person name="LaButti K."/>
            <person name="Lindquist E.A."/>
            <person name="Lipzen A."/>
            <person name="Lundell T."/>
            <person name="Morin E."/>
            <person name="Murat C."/>
            <person name="Riley R."/>
            <person name="Ohm R."/>
            <person name="Sun H."/>
            <person name="Tunlid A."/>
            <person name="Henrissat B."/>
            <person name="Grigoriev I.V."/>
            <person name="Hibbett D.S."/>
            <person name="Martin F."/>
        </authorList>
    </citation>
    <scope>NUCLEOTIDE SEQUENCE [LARGE SCALE GENOMIC DNA]</scope>
    <source>
        <strain evidence="9">Marx 270</strain>
    </source>
</reference>
<dbReference type="SMART" id="SM00906">
    <property type="entry name" value="Fungal_trans"/>
    <property type="match status" value="1"/>
</dbReference>
<accession>A0A0C3P3B3</accession>
<proteinExistence type="predicted"/>
<dbReference type="GO" id="GO:0006351">
    <property type="term" value="P:DNA-templated transcription"/>
    <property type="evidence" value="ECO:0007669"/>
    <property type="project" value="InterPro"/>
</dbReference>
<evidence type="ECO:0000259" key="7">
    <source>
        <dbReference type="PROSITE" id="PS51379"/>
    </source>
</evidence>
<feature type="coiled-coil region" evidence="4">
    <location>
        <begin position="89"/>
        <end position="116"/>
    </location>
</feature>
<name>A0A0C3P3B3_PISTI</name>
<keyword evidence="9" id="KW-1185">Reference proteome</keyword>
<dbReference type="Pfam" id="PF00172">
    <property type="entry name" value="Zn_clus"/>
    <property type="match status" value="1"/>
</dbReference>
<dbReference type="InParanoid" id="A0A0C3P3B3"/>
<dbReference type="InterPro" id="IPR036864">
    <property type="entry name" value="Zn2-C6_fun-type_DNA-bd_sf"/>
</dbReference>
<dbReference type="PROSITE" id="PS51379">
    <property type="entry name" value="4FE4S_FER_2"/>
    <property type="match status" value="1"/>
</dbReference>
<keyword evidence="3" id="KW-0539">Nucleus</keyword>
<evidence type="ECO:0000256" key="3">
    <source>
        <dbReference type="ARBA" id="ARBA00023242"/>
    </source>
</evidence>
<dbReference type="InterPro" id="IPR001138">
    <property type="entry name" value="Zn2Cys6_DnaBD"/>
</dbReference>
<dbReference type="HOGENOM" id="CLU_007340_1_0_1"/>
<comment type="subcellular location">
    <subcellularLocation>
        <location evidence="1">Nucleus</location>
    </subcellularLocation>
</comment>
<dbReference type="GO" id="GO:0008270">
    <property type="term" value="F:zinc ion binding"/>
    <property type="evidence" value="ECO:0007669"/>
    <property type="project" value="InterPro"/>
</dbReference>
<dbReference type="InterPro" id="IPR050613">
    <property type="entry name" value="Sec_Metabolite_Reg"/>
</dbReference>
<feature type="region of interest" description="Disordered" evidence="5">
    <location>
        <begin position="1"/>
        <end position="22"/>
    </location>
</feature>
<organism evidence="8 9">
    <name type="scientific">Pisolithus tinctorius Marx 270</name>
    <dbReference type="NCBI Taxonomy" id="870435"/>
    <lineage>
        <taxon>Eukaryota</taxon>
        <taxon>Fungi</taxon>
        <taxon>Dikarya</taxon>
        <taxon>Basidiomycota</taxon>
        <taxon>Agaricomycotina</taxon>
        <taxon>Agaricomycetes</taxon>
        <taxon>Agaricomycetidae</taxon>
        <taxon>Boletales</taxon>
        <taxon>Sclerodermatineae</taxon>
        <taxon>Pisolithaceae</taxon>
        <taxon>Pisolithus</taxon>
    </lineage>
</organism>
<evidence type="ECO:0000313" key="8">
    <source>
        <dbReference type="EMBL" id="KIO07520.1"/>
    </source>
</evidence>
<dbReference type="OrthoDB" id="424974at2759"/>
<dbReference type="InterPro" id="IPR007219">
    <property type="entry name" value="XnlR_reg_dom"/>
</dbReference>
<evidence type="ECO:0000259" key="6">
    <source>
        <dbReference type="PROSITE" id="PS50048"/>
    </source>
</evidence>
<dbReference type="GO" id="GO:0003677">
    <property type="term" value="F:DNA binding"/>
    <property type="evidence" value="ECO:0007669"/>
    <property type="project" value="InterPro"/>
</dbReference>
<keyword evidence="2" id="KW-0479">Metal-binding</keyword>
<evidence type="ECO:0008006" key="10">
    <source>
        <dbReference type="Google" id="ProtNLM"/>
    </source>
</evidence>
<dbReference type="Gene3D" id="4.10.240.10">
    <property type="entry name" value="Zn(2)-C6 fungal-type DNA-binding domain"/>
    <property type="match status" value="1"/>
</dbReference>
<keyword evidence="4" id="KW-0175">Coiled coil</keyword>
<dbReference type="AlphaFoldDB" id="A0A0C3P3B3"/>
<dbReference type="CDD" id="cd00067">
    <property type="entry name" value="GAL4"/>
    <property type="match status" value="1"/>
</dbReference>
<evidence type="ECO:0000256" key="4">
    <source>
        <dbReference type="SAM" id="Coils"/>
    </source>
</evidence>
<evidence type="ECO:0000256" key="5">
    <source>
        <dbReference type="SAM" id="MobiDB-lite"/>
    </source>
</evidence>
<dbReference type="CDD" id="cd12148">
    <property type="entry name" value="fungal_TF_MHR"/>
    <property type="match status" value="1"/>
</dbReference>
<evidence type="ECO:0000313" key="9">
    <source>
        <dbReference type="Proteomes" id="UP000054217"/>
    </source>
</evidence>
<protein>
    <recommendedName>
        <fullName evidence="10">Zn(2)-C6 fungal-type domain-containing protein</fullName>
    </recommendedName>
</protein>
<feature type="compositionally biased region" description="Basic residues" evidence="5">
    <location>
        <begin position="915"/>
        <end position="927"/>
    </location>
</feature>
<dbReference type="PANTHER" id="PTHR31001:SF56">
    <property type="entry name" value="ZN(2)-C6 FUNGAL-TYPE DOMAIN-CONTAINING PROTEIN"/>
    <property type="match status" value="1"/>
</dbReference>
<dbReference type="GO" id="GO:0000981">
    <property type="term" value="F:DNA-binding transcription factor activity, RNA polymerase II-specific"/>
    <property type="evidence" value="ECO:0007669"/>
    <property type="project" value="InterPro"/>
</dbReference>
<feature type="domain" description="4Fe-4S ferredoxin-type" evidence="7">
    <location>
        <begin position="49"/>
        <end position="81"/>
    </location>
</feature>
<feature type="compositionally biased region" description="Low complexity" evidence="5">
    <location>
        <begin position="859"/>
        <end position="868"/>
    </location>
</feature>
<feature type="region of interest" description="Disordered" evidence="5">
    <location>
        <begin position="708"/>
        <end position="936"/>
    </location>
</feature>
<feature type="compositionally biased region" description="Polar residues" evidence="5">
    <location>
        <begin position="884"/>
        <end position="901"/>
    </location>
</feature>
<feature type="compositionally biased region" description="Polar residues" evidence="5">
    <location>
        <begin position="723"/>
        <end position="743"/>
    </location>
</feature>
<dbReference type="Proteomes" id="UP000054217">
    <property type="component" value="Unassembled WGS sequence"/>
</dbReference>
<dbReference type="PROSITE" id="PS50048">
    <property type="entry name" value="ZN2_CY6_FUNGAL_2"/>
    <property type="match status" value="1"/>
</dbReference>
<dbReference type="SUPFAM" id="SSF57701">
    <property type="entry name" value="Zn2/Cys6 DNA-binding domain"/>
    <property type="match status" value="1"/>
</dbReference>
<dbReference type="GO" id="GO:0005634">
    <property type="term" value="C:nucleus"/>
    <property type="evidence" value="ECO:0007669"/>
    <property type="project" value="UniProtKB-SubCell"/>
</dbReference>
<dbReference type="SMART" id="SM00066">
    <property type="entry name" value="GAL4"/>
    <property type="match status" value="1"/>
</dbReference>
<feature type="domain" description="Zn(2)-C6 fungal-type" evidence="6">
    <location>
        <begin position="42"/>
        <end position="71"/>
    </location>
</feature>
<dbReference type="PANTHER" id="PTHR31001">
    <property type="entry name" value="UNCHARACTERIZED TRANSCRIPTIONAL REGULATORY PROTEIN"/>
    <property type="match status" value="1"/>
</dbReference>
<dbReference type="Pfam" id="PF04082">
    <property type="entry name" value="Fungal_trans"/>
    <property type="match status" value="1"/>
</dbReference>
<gene>
    <name evidence="8" type="ORF">M404DRAFT_997690</name>
</gene>
<dbReference type="EMBL" id="KN831959">
    <property type="protein sequence ID" value="KIO07520.1"/>
    <property type="molecule type" value="Genomic_DNA"/>
</dbReference>
<dbReference type="InterPro" id="IPR017896">
    <property type="entry name" value="4Fe4S_Fe-S-bd"/>
</dbReference>
<evidence type="ECO:0000256" key="2">
    <source>
        <dbReference type="ARBA" id="ARBA00022723"/>
    </source>
</evidence>
<evidence type="ECO:0000256" key="1">
    <source>
        <dbReference type="ARBA" id="ARBA00004123"/>
    </source>
</evidence>